<evidence type="ECO:0008006" key="3">
    <source>
        <dbReference type="Google" id="ProtNLM"/>
    </source>
</evidence>
<comment type="caution">
    <text evidence="1">The sequence shown here is derived from an EMBL/GenBank/DDBJ whole genome shotgun (WGS) entry which is preliminary data.</text>
</comment>
<dbReference type="AlphaFoldDB" id="A0A1F7RN17"/>
<evidence type="ECO:0000313" key="2">
    <source>
        <dbReference type="Proteomes" id="UP000178526"/>
    </source>
</evidence>
<dbReference type="Proteomes" id="UP000178526">
    <property type="component" value="Unassembled WGS sequence"/>
</dbReference>
<evidence type="ECO:0000313" key="1">
    <source>
        <dbReference type="EMBL" id="OGL42913.1"/>
    </source>
</evidence>
<organism evidence="1 2">
    <name type="scientific">Candidatus Schekmanbacteria bacterium GWA2_38_11</name>
    <dbReference type="NCBI Taxonomy" id="1817876"/>
    <lineage>
        <taxon>Bacteria</taxon>
        <taxon>Candidatus Schekmaniibacteriota</taxon>
    </lineage>
</organism>
<accession>A0A1F7RN17</accession>
<dbReference type="InterPro" id="IPR014995">
    <property type="entry name" value="DUF1844"/>
</dbReference>
<protein>
    <recommendedName>
        <fullName evidence="3">DUF1844 domain-containing protein</fullName>
    </recommendedName>
</protein>
<reference evidence="1 2" key="1">
    <citation type="journal article" date="2016" name="Nat. Commun.">
        <title>Thousands of microbial genomes shed light on interconnected biogeochemical processes in an aquifer system.</title>
        <authorList>
            <person name="Anantharaman K."/>
            <person name="Brown C.T."/>
            <person name="Hug L.A."/>
            <person name="Sharon I."/>
            <person name="Castelle C.J."/>
            <person name="Probst A.J."/>
            <person name="Thomas B.C."/>
            <person name="Singh A."/>
            <person name="Wilkins M.J."/>
            <person name="Karaoz U."/>
            <person name="Brodie E.L."/>
            <person name="Williams K.H."/>
            <person name="Hubbard S.S."/>
            <person name="Banfield J.F."/>
        </authorList>
    </citation>
    <scope>NUCLEOTIDE SEQUENCE [LARGE SCALE GENOMIC DNA]</scope>
</reference>
<sequence length="117" mass="13691">MEEKKKSLKERIFSRWKADSHNQNDMLPEDSNKEAHFPEIDFSSFIISLGTQAMMHLGEIPDPLSRKKEKNLSLAKQTIDLLAMIQEKTKGNLTIQEEQLIENLLYELRIKYVKESK</sequence>
<name>A0A1F7RN17_9BACT</name>
<gene>
    <name evidence="1" type="ORF">A2042_01855</name>
</gene>
<dbReference type="EMBL" id="MGDB01000020">
    <property type="protein sequence ID" value="OGL42913.1"/>
    <property type="molecule type" value="Genomic_DNA"/>
</dbReference>
<proteinExistence type="predicted"/>
<dbReference type="Pfam" id="PF08899">
    <property type="entry name" value="DUF1844"/>
    <property type="match status" value="1"/>
</dbReference>